<proteinExistence type="predicted"/>
<name>A0AAP0JT28_9MAGN</name>
<gene>
    <name evidence="2" type="ORF">Sjap_009031</name>
</gene>
<feature type="region of interest" description="Disordered" evidence="1">
    <location>
        <begin position="1"/>
        <end position="46"/>
    </location>
</feature>
<dbReference type="EMBL" id="JBBNAE010000003">
    <property type="protein sequence ID" value="KAK9138437.1"/>
    <property type="molecule type" value="Genomic_DNA"/>
</dbReference>
<evidence type="ECO:0000256" key="1">
    <source>
        <dbReference type="SAM" id="MobiDB-lite"/>
    </source>
</evidence>
<accession>A0AAP0JT28</accession>
<organism evidence="2 3">
    <name type="scientific">Stephania japonica</name>
    <dbReference type="NCBI Taxonomy" id="461633"/>
    <lineage>
        <taxon>Eukaryota</taxon>
        <taxon>Viridiplantae</taxon>
        <taxon>Streptophyta</taxon>
        <taxon>Embryophyta</taxon>
        <taxon>Tracheophyta</taxon>
        <taxon>Spermatophyta</taxon>
        <taxon>Magnoliopsida</taxon>
        <taxon>Ranunculales</taxon>
        <taxon>Menispermaceae</taxon>
        <taxon>Menispermoideae</taxon>
        <taxon>Cissampelideae</taxon>
        <taxon>Stephania</taxon>
    </lineage>
</organism>
<reference evidence="2 3" key="1">
    <citation type="submission" date="2024-01" db="EMBL/GenBank/DDBJ databases">
        <title>Genome assemblies of Stephania.</title>
        <authorList>
            <person name="Yang L."/>
        </authorList>
    </citation>
    <scope>NUCLEOTIDE SEQUENCE [LARGE SCALE GENOMIC DNA]</scope>
    <source>
        <strain evidence="2">QJT</strain>
        <tissue evidence="2">Leaf</tissue>
    </source>
</reference>
<comment type="caution">
    <text evidence="2">The sequence shown here is derived from an EMBL/GenBank/DDBJ whole genome shotgun (WGS) entry which is preliminary data.</text>
</comment>
<feature type="compositionally biased region" description="Polar residues" evidence="1">
    <location>
        <begin position="22"/>
        <end position="33"/>
    </location>
</feature>
<evidence type="ECO:0000313" key="2">
    <source>
        <dbReference type="EMBL" id="KAK9138437.1"/>
    </source>
</evidence>
<evidence type="ECO:0000313" key="3">
    <source>
        <dbReference type="Proteomes" id="UP001417504"/>
    </source>
</evidence>
<sequence length="132" mass="14822">MAPPWPSSSPHHNNDEHHNNNKPTTPLTSTSQPHDLLELQSSPPPSLLRPFRSLSSLFFRFIEEEQVVYGETTRMPLCSSTSLKQPNTLFDGDALVRQTKLVSDAQGLVQQQQADRMENARRLGSVVSRTTK</sequence>
<dbReference type="AlphaFoldDB" id="A0AAP0JT28"/>
<keyword evidence="3" id="KW-1185">Reference proteome</keyword>
<protein>
    <submittedName>
        <fullName evidence="2">Uncharacterized protein</fullName>
    </submittedName>
</protein>
<dbReference type="Proteomes" id="UP001417504">
    <property type="component" value="Unassembled WGS sequence"/>
</dbReference>